<feature type="transmembrane region" description="Helical" evidence="5">
    <location>
        <begin position="366"/>
        <end position="385"/>
    </location>
</feature>
<dbReference type="PANTHER" id="PTHR43585">
    <property type="entry name" value="FUMIPYRROLE BIOSYNTHESIS PROTEIN C"/>
    <property type="match status" value="1"/>
</dbReference>
<keyword evidence="1 7" id="KW-0436">Ligase</keyword>
<feature type="transmembrane region" description="Helical" evidence="5">
    <location>
        <begin position="248"/>
        <end position="266"/>
    </location>
</feature>
<dbReference type="PANTHER" id="PTHR43585:SF2">
    <property type="entry name" value="ATP-GRASP ENZYME FSQD"/>
    <property type="match status" value="1"/>
</dbReference>
<dbReference type="GO" id="GO:0016874">
    <property type="term" value="F:ligase activity"/>
    <property type="evidence" value="ECO:0007669"/>
    <property type="project" value="UniProtKB-KW"/>
</dbReference>
<keyword evidence="5" id="KW-0812">Transmembrane</keyword>
<organism evidence="7 8">
    <name type="scientific">[Pasteurella] mairii</name>
    <dbReference type="NCBI Taxonomy" id="757"/>
    <lineage>
        <taxon>Bacteria</taxon>
        <taxon>Pseudomonadati</taxon>
        <taxon>Pseudomonadota</taxon>
        <taxon>Gammaproteobacteria</taxon>
        <taxon>Pasteurellales</taxon>
        <taxon>Pasteurellaceae</taxon>
    </lineage>
</organism>
<dbReference type="AlphaFoldDB" id="A0A379B277"/>
<dbReference type="OrthoDB" id="24041at2"/>
<sequence>MNKNFLIYQFYSSLIFLYISDMGAMISIIWASLELTGNTIFLGSMLCISTLVPYVIKKIYTGESLSISNLYVLRAFFYVTILIITLLGIATEYSGFIITILLFGVVNILTLSVYETYNSYMVNNSYISSELASRIMQTVLQSGAFLGAIIAGVLIDKVGYETVIKIIAIYEIILNILFYFFNKSIESSRKKFTYSKSSFIIDNISTNQEIKFIYILCLPLGIIGIHISSFNILSTFIFQNINNWDSTLFGYASGLAGIGAFLASIVSFKKVHFIVYTFILILFDIVYSNTNFPLVAILSCFFIGFSINTIRISIRKHMLDIANSPLLSQKMGELSASSYVFFQSIGSIIIGIIISDNLAGEAFSRVLLPIIGIMIFLSSYISILTTKEKIMKNFIIVDPFSTGALLAPEISKKGHYVYSVLSNNHIPDFYKSSYTGEGFCNSSIMAIDKAKKKLKSIDGVIVGTESGVFAGDLLAEYFNVKGNSSDSSQLRRDKSLMQKTLKENGLNYIKSYEININNYISIINMLDINKEYVLKPKSSAGTDGVLYFKNKEILLKFIHDDIWKKTDLFGNVNNTYLIQEYISGKEFVVDMVVNNDDIFIASLCKYEKCYINNSKFVYKSLITLDPNDNRFEPLIDYAKQCAKALKIKHGPAHMELFYTTENKPIMIEVGARLHGGIAPLLFKECYEDNLLDTTVTYFIENKLPKNKKAKLNKNGKIIFLINSDENSLLDVESFKPKLSKLDSFVGAKIFFGNNEILPLTTDLTNIPGIVWLSHYDKKQIERDEFFIRSLFDKYLLKHNRSYL</sequence>
<keyword evidence="3 4" id="KW-0067">ATP-binding</keyword>
<gene>
    <name evidence="7" type="ORF">NCTC10699_00209</name>
</gene>
<evidence type="ECO:0000313" key="7">
    <source>
        <dbReference type="EMBL" id="SUB32626.1"/>
    </source>
</evidence>
<feature type="transmembrane region" description="Helical" evidence="5">
    <location>
        <begin position="294"/>
        <end position="314"/>
    </location>
</feature>
<dbReference type="InterPro" id="IPR052032">
    <property type="entry name" value="ATP-dep_AA_Ligase"/>
</dbReference>
<keyword evidence="5" id="KW-0472">Membrane</keyword>
<evidence type="ECO:0000256" key="1">
    <source>
        <dbReference type="ARBA" id="ARBA00022598"/>
    </source>
</evidence>
<dbReference type="EMBL" id="UGSS01000002">
    <property type="protein sequence ID" value="SUB32626.1"/>
    <property type="molecule type" value="Genomic_DNA"/>
</dbReference>
<feature type="transmembrane region" description="Helical" evidence="5">
    <location>
        <begin position="334"/>
        <end position="354"/>
    </location>
</feature>
<dbReference type="Proteomes" id="UP000254280">
    <property type="component" value="Unassembled WGS sequence"/>
</dbReference>
<dbReference type="Gene3D" id="1.20.1250.20">
    <property type="entry name" value="MFS general substrate transporter like domains"/>
    <property type="match status" value="1"/>
</dbReference>
<dbReference type="Pfam" id="PF13535">
    <property type="entry name" value="ATP-grasp_4"/>
    <property type="match status" value="1"/>
</dbReference>
<evidence type="ECO:0000256" key="5">
    <source>
        <dbReference type="SAM" id="Phobius"/>
    </source>
</evidence>
<protein>
    <submittedName>
        <fullName evidence="7">Phosphoribosylamine--glycine ligase</fullName>
    </submittedName>
</protein>
<evidence type="ECO:0000256" key="2">
    <source>
        <dbReference type="ARBA" id="ARBA00022741"/>
    </source>
</evidence>
<keyword evidence="5" id="KW-1133">Transmembrane helix</keyword>
<feature type="transmembrane region" description="Helical" evidence="5">
    <location>
        <begin position="39"/>
        <end position="56"/>
    </location>
</feature>
<dbReference type="SUPFAM" id="SSF56059">
    <property type="entry name" value="Glutathione synthetase ATP-binding domain-like"/>
    <property type="match status" value="1"/>
</dbReference>
<dbReference type="GO" id="GO:0046872">
    <property type="term" value="F:metal ion binding"/>
    <property type="evidence" value="ECO:0007669"/>
    <property type="project" value="InterPro"/>
</dbReference>
<feature type="domain" description="ATP-grasp" evidence="6">
    <location>
        <begin position="498"/>
        <end position="699"/>
    </location>
</feature>
<dbReference type="InterPro" id="IPR011761">
    <property type="entry name" value="ATP-grasp"/>
</dbReference>
<keyword evidence="8" id="KW-1185">Reference proteome</keyword>
<feature type="transmembrane region" description="Helical" evidence="5">
    <location>
        <begin position="68"/>
        <end position="90"/>
    </location>
</feature>
<dbReference type="SUPFAM" id="SSF103473">
    <property type="entry name" value="MFS general substrate transporter"/>
    <property type="match status" value="1"/>
</dbReference>
<feature type="transmembrane region" description="Helical" evidence="5">
    <location>
        <begin position="96"/>
        <end position="114"/>
    </location>
</feature>
<keyword evidence="2 4" id="KW-0547">Nucleotide-binding</keyword>
<evidence type="ECO:0000259" key="6">
    <source>
        <dbReference type="PROSITE" id="PS50975"/>
    </source>
</evidence>
<accession>A0A379B277</accession>
<feature type="transmembrane region" description="Helical" evidence="5">
    <location>
        <begin position="12"/>
        <end position="33"/>
    </location>
</feature>
<name>A0A379B277_9PAST</name>
<evidence type="ECO:0000256" key="3">
    <source>
        <dbReference type="ARBA" id="ARBA00022840"/>
    </source>
</evidence>
<dbReference type="InterPro" id="IPR036259">
    <property type="entry name" value="MFS_trans_sf"/>
</dbReference>
<dbReference type="GO" id="GO:0005524">
    <property type="term" value="F:ATP binding"/>
    <property type="evidence" value="ECO:0007669"/>
    <property type="project" value="UniProtKB-UniRule"/>
</dbReference>
<reference evidence="7 8" key="1">
    <citation type="submission" date="2018-06" db="EMBL/GenBank/DDBJ databases">
        <authorList>
            <consortium name="Pathogen Informatics"/>
            <person name="Doyle S."/>
        </authorList>
    </citation>
    <scope>NUCLEOTIDE SEQUENCE [LARGE SCALE GENOMIC DNA]</scope>
    <source>
        <strain evidence="7 8">NCTC10699</strain>
    </source>
</reference>
<evidence type="ECO:0000256" key="4">
    <source>
        <dbReference type="PROSITE-ProRule" id="PRU00409"/>
    </source>
</evidence>
<evidence type="ECO:0000313" key="8">
    <source>
        <dbReference type="Proteomes" id="UP000254280"/>
    </source>
</evidence>
<dbReference type="PROSITE" id="PS50975">
    <property type="entry name" value="ATP_GRASP"/>
    <property type="match status" value="1"/>
</dbReference>
<feature type="transmembrane region" description="Helical" evidence="5">
    <location>
        <begin position="212"/>
        <end position="236"/>
    </location>
</feature>
<proteinExistence type="predicted"/>
<dbReference type="Gene3D" id="3.30.470.20">
    <property type="entry name" value="ATP-grasp fold, B domain"/>
    <property type="match status" value="1"/>
</dbReference>
<feature type="transmembrane region" description="Helical" evidence="5">
    <location>
        <begin position="273"/>
        <end position="288"/>
    </location>
</feature>
<feature type="transmembrane region" description="Helical" evidence="5">
    <location>
        <begin position="162"/>
        <end position="181"/>
    </location>
</feature>
<feature type="transmembrane region" description="Helical" evidence="5">
    <location>
        <begin position="135"/>
        <end position="156"/>
    </location>
</feature>